<sequence length="172" mass="18962">MQLRTPERDGYEAIQIGFEPLPERKVNRPLRGHFARAGVHPLRYLREFRIPIGSYQVGDVLTVELFAPGDRVKVSGKSKGRGFQGVVKRHGFAGVGMATHGQHNRERAPGSIGSSSFPSRVFKGLRMAGRMGNRRVTVRNLEVLKVVPEHNLLLLKGAVPGPVNGIVEIVKL</sequence>
<protein>
    <recommendedName>
        <fullName evidence="6">50S ribosomal protein L3</fullName>
    </recommendedName>
</protein>
<dbReference type="InterPro" id="IPR000597">
    <property type="entry name" value="Ribosomal_uL3"/>
</dbReference>
<dbReference type="Pfam" id="PF00297">
    <property type="entry name" value="Ribosomal_L3"/>
    <property type="match status" value="1"/>
</dbReference>
<keyword evidence="4 7" id="KW-0689">Ribosomal protein</keyword>
<keyword evidence="2" id="KW-0699">rRNA-binding</keyword>
<name>H5SGQ3_9BACT</name>
<evidence type="ECO:0000313" key="7">
    <source>
        <dbReference type="EMBL" id="BAL55339.1"/>
    </source>
</evidence>
<dbReference type="PANTHER" id="PTHR11229:SF16">
    <property type="entry name" value="LARGE RIBOSOMAL SUBUNIT PROTEIN UL3C"/>
    <property type="match status" value="1"/>
</dbReference>
<dbReference type="GO" id="GO:0006412">
    <property type="term" value="P:translation"/>
    <property type="evidence" value="ECO:0007669"/>
    <property type="project" value="UniProtKB-UniRule"/>
</dbReference>
<dbReference type="InterPro" id="IPR019927">
    <property type="entry name" value="Ribosomal_uL3_bac/org-type"/>
</dbReference>
<gene>
    <name evidence="7" type="ORF">HGMM_F27B02C41</name>
</gene>
<accession>H5SGQ3</accession>
<keyword evidence="5" id="KW-0687">Ribonucleoprotein</keyword>
<dbReference type="Gene3D" id="2.40.30.10">
    <property type="entry name" value="Translation factors"/>
    <property type="match status" value="1"/>
</dbReference>
<reference evidence="7" key="2">
    <citation type="journal article" date="2012" name="PLoS ONE">
        <title>A Deeply Branching Thermophilic Bacterium with an Ancient Acetyl-CoA Pathway Dominates a Subsurface Ecosystem.</title>
        <authorList>
            <person name="Takami H."/>
            <person name="Noguchi H."/>
            <person name="Takaki Y."/>
            <person name="Uchiyama I."/>
            <person name="Toyoda A."/>
            <person name="Nishi S."/>
            <person name="Chee G.-J."/>
            <person name="Arai W."/>
            <person name="Nunoura T."/>
            <person name="Itoh T."/>
            <person name="Hattori M."/>
            <person name="Takai K."/>
        </authorList>
    </citation>
    <scope>NUCLEOTIDE SEQUENCE</scope>
</reference>
<keyword evidence="3" id="KW-0694">RNA-binding</keyword>
<comment type="similarity">
    <text evidence="1">Belongs to the universal ribosomal protein uL3 family.</text>
</comment>
<dbReference type="SUPFAM" id="SSF50447">
    <property type="entry name" value="Translation proteins"/>
    <property type="match status" value="1"/>
</dbReference>
<evidence type="ECO:0000256" key="2">
    <source>
        <dbReference type="ARBA" id="ARBA00022730"/>
    </source>
</evidence>
<dbReference type="GO" id="GO:0022625">
    <property type="term" value="C:cytosolic large ribosomal subunit"/>
    <property type="evidence" value="ECO:0007669"/>
    <property type="project" value="TreeGrafter"/>
</dbReference>
<evidence type="ECO:0000256" key="5">
    <source>
        <dbReference type="ARBA" id="ARBA00023274"/>
    </source>
</evidence>
<dbReference type="GO" id="GO:0003735">
    <property type="term" value="F:structural constituent of ribosome"/>
    <property type="evidence" value="ECO:0007669"/>
    <property type="project" value="UniProtKB-UniRule"/>
</dbReference>
<evidence type="ECO:0000256" key="6">
    <source>
        <dbReference type="NCBIfam" id="TIGR03625"/>
    </source>
</evidence>
<evidence type="ECO:0000256" key="4">
    <source>
        <dbReference type="ARBA" id="ARBA00022980"/>
    </source>
</evidence>
<evidence type="ECO:0000256" key="1">
    <source>
        <dbReference type="ARBA" id="ARBA00006540"/>
    </source>
</evidence>
<reference evidence="7" key="1">
    <citation type="journal article" date="2005" name="Environ. Microbiol.">
        <title>Genetic and functional properties of uncultivated thermophilic crenarchaeotes from a subsurface gold mine as revealed by analysis of genome fragments.</title>
        <authorList>
            <person name="Nunoura T."/>
            <person name="Hirayama H."/>
            <person name="Takami H."/>
            <person name="Oida H."/>
            <person name="Nishi S."/>
            <person name="Shimamura S."/>
            <person name="Suzuki Y."/>
            <person name="Inagaki F."/>
            <person name="Takai K."/>
            <person name="Nealson K.H."/>
            <person name="Horikoshi K."/>
        </authorList>
    </citation>
    <scope>NUCLEOTIDE SEQUENCE</scope>
</reference>
<dbReference type="FunFam" id="3.30.160.810:FF:000001">
    <property type="entry name" value="50S ribosomal protein L3"/>
    <property type="match status" value="1"/>
</dbReference>
<dbReference type="PANTHER" id="PTHR11229">
    <property type="entry name" value="50S RIBOSOMAL PROTEIN L3"/>
    <property type="match status" value="1"/>
</dbReference>
<dbReference type="GO" id="GO:0019843">
    <property type="term" value="F:rRNA binding"/>
    <property type="evidence" value="ECO:0007669"/>
    <property type="project" value="UniProtKB-KW"/>
</dbReference>
<dbReference type="FunFam" id="2.40.30.10:FF:000047">
    <property type="entry name" value="50S ribosomal protein L3"/>
    <property type="match status" value="1"/>
</dbReference>
<dbReference type="InterPro" id="IPR009000">
    <property type="entry name" value="Transl_B-barrel_sf"/>
</dbReference>
<dbReference type="EMBL" id="AP011715">
    <property type="protein sequence ID" value="BAL55339.1"/>
    <property type="molecule type" value="Genomic_DNA"/>
</dbReference>
<proteinExistence type="inferred from homology"/>
<dbReference type="Gene3D" id="3.30.160.810">
    <property type="match status" value="1"/>
</dbReference>
<organism evidence="7">
    <name type="scientific">uncultured Chlorobiota bacterium</name>
    <dbReference type="NCBI Taxonomy" id="156405"/>
    <lineage>
        <taxon>Bacteria</taxon>
        <taxon>Pseudomonadati</taxon>
        <taxon>Chlorobiota</taxon>
        <taxon>environmental samples</taxon>
    </lineage>
</organism>
<dbReference type="NCBIfam" id="TIGR03625">
    <property type="entry name" value="L3_bact"/>
    <property type="match status" value="1"/>
</dbReference>
<dbReference type="AlphaFoldDB" id="H5SGQ3"/>
<evidence type="ECO:0000256" key="3">
    <source>
        <dbReference type="ARBA" id="ARBA00022884"/>
    </source>
</evidence>